<comment type="caution">
    <text evidence="2">The sequence shown here is derived from an EMBL/GenBank/DDBJ whole genome shotgun (WGS) entry which is preliminary data.</text>
</comment>
<organism evidence="2 3">
    <name type="scientific">Brassica napus</name>
    <name type="common">Rape</name>
    <dbReference type="NCBI Taxonomy" id="3708"/>
    <lineage>
        <taxon>Eukaryota</taxon>
        <taxon>Viridiplantae</taxon>
        <taxon>Streptophyta</taxon>
        <taxon>Embryophyta</taxon>
        <taxon>Tracheophyta</taxon>
        <taxon>Spermatophyta</taxon>
        <taxon>Magnoliopsida</taxon>
        <taxon>eudicotyledons</taxon>
        <taxon>Gunneridae</taxon>
        <taxon>Pentapetalae</taxon>
        <taxon>rosids</taxon>
        <taxon>malvids</taxon>
        <taxon>Brassicales</taxon>
        <taxon>Brassicaceae</taxon>
        <taxon>Brassiceae</taxon>
        <taxon>Brassica</taxon>
    </lineage>
</organism>
<proteinExistence type="predicted"/>
<accession>A0ABQ7YBR6</accession>
<evidence type="ECO:0000313" key="2">
    <source>
        <dbReference type="EMBL" id="KAH0865625.1"/>
    </source>
</evidence>
<gene>
    <name evidence="2" type="ORF">HID58_082836</name>
</gene>
<sequence length="20" mass="2200">MGDEGKKKSFPLGEKGDYTI</sequence>
<keyword evidence="3" id="KW-1185">Reference proteome</keyword>
<reference evidence="2 3" key="1">
    <citation type="submission" date="2021-05" db="EMBL/GenBank/DDBJ databases">
        <title>Genome Assembly of Synthetic Allotetraploid Brassica napus Reveals Homoeologous Exchanges between Subgenomes.</title>
        <authorList>
            <person name="Davis J.T."/>
        </authorList>
    </citation>
    <scope>NUCLEOTIDE SEQUENCE [LARGE SCALE GENOMIC DNA]</scope>
    <source>
        <strain evidence="3">cv. Da-Ae</strain>
        <tissue evidence="2">Seedling</tissue>
    </source>
</reference>
<evidence type="ECO:0000313" key="3">
    <source>
        <dbReference type="Proteomes" id="UP000824890"/>
    </source>
</evidence>
<feature type="region of interest" description="Disordered" evidence="1">
    <location>
        <begin position="1"/>
        <end position="20"/>
    </location>
</feature>
<protein>
    <submittedName>
        <fullName evidence="2">Uncharacterized protein</fullName>
    </submittedName>
</protein>
<evidence type="ECO:0000256" key="1">
    <source>
        <dbReference type="SAM" id="MobiDB-lite"/>
    </source>
</evidence>
<dbReference type="EMBL" id="JAGKQM010000018">
    <property type="protein sequence ID" value="KAH0865625.1"/>
    <property type="molecule type" value="Genomic_DNA"/>
</dbReference>
<dbReference type="Proteomes" id="UP000824890">
    <property type="component" value="Unassembled WGS sequence"/>
</dbReference>
<name>A0ABQ7YBR6_BRANA</name>